<dbReference type="AlphaFoldDB" id="A0A4Y2RWN5"/>
<keyword evidence="2" id="KW-1185">Reference proteome</keyword>
<proteinExistence type="predicted"/>
<dbReference type="EMBL" id="BGPR01018616">
    <property type="protein sequence ID" value="GBN79649.1"/>
    <property type="molecule type" value="Genomic_DNA"/>
</dbReference>
<reference evidence="1 2" key="1">
    <citation type="journal article" date="2019" name="Sci. Rep.">
        <title>Orb-weaving spider Araneus ventricosus genome elucidates the spidroin gene catalogue.</title>
        <authorList>
            <person name="Kono N."/>
            <person name="Nakamura H."/>
            <person name="Ohtoshi R."/>
            <person name="Moran D.A.P."/>
            <person name="Shinohara A."/>
            <person name="Yoshida Y."/>
            <person name="Fujiwara M."/>
            <person name="Mori M."/>
            <person name="Tomita M."/>
            <person name="Arakawa K."/>
        </authorList>
    </citation>
    <scope>NUCLEOTIDE SEQUENCE [LARGE SCALE GENOMIC DNA]</scope>
</reference>
<comment type="caution">
    <text evidence="1">The sequence shown here is derived from an EMBL/GenBank/DDBJ whole genome shotgun (WGS) entry which is preliminary data.</text>
</comment>
<organism evidence="1 2">
    <name type="scientific">Araneus ventricosus</name>
    <name type="common">Orbweaver spider</name>
    <name type="synonym">Epeira ventricosa</name>
    <dbReference type="NCBI Taxonomy" id="182803"/>
    <lineage>
        <taxon>Eukaryota</taxon>
        <taxon>Metazoa</taxon>
        <taxon>Ecdysozoa</taxon>
        <taxon>Arthropoda</taxon>
        <taxon>Chelicerata</taxon>
        <taxon>Arachnida</taxon>
        <taxon>Araneae</taxon>
        <taxon>Araneomorphae</taxon>
        <taxon>Entelegynae</taxon>
        <taxon>Araneoidea</taxon>
        <taxon>Araneidae</taxon>
        <taxon>Araneus</taxon>
    </lineage>
</organism>
<sequence>MNDALRPAIAAALLNERAIPTIIRELKPVTYWPSPATAQTPTGKGTRRHRRCDLHNGTIINVPTKETRIGILIRHLLITMYEITHSLSRDEFIDRL</sequence>
<name>A0A4Y2RWN5_ARAVE</name>
<protein>
    <submittedName>
        <fullName evidence="1">Uncharacterized protein</fullName>
    </submittedName>
</protein>
<dbReference type="Proteomes" id="UP000499080">
    <property type="component" value="Unassembled WGS sequence"/>
</dbReference>
<evidence type="ECO:0000313" key="2">
    <source>
        <dbReference type="Proteomes" id="UP000499080"/>
    </source>
</evidence>
<accession>A0A4Y2RWN5</accession>
<evidence type="ECO:0000313" key="1">
    <source>
        <dbReference type="EMBL" id="GBN79649.1"/>
    </source>
</evidence>
<gene>
    <name evidence="1" type="ORF">AVEN_227653_1</name>
</gene>